<accession>A0A2G5SMX2</accession>
<protein>
    <submittedName>
        <fullName evidence="2">Uncharacterized protein</fullName>
    </submittedName>
</protein>
<proteinExistence type="predicted"/>
<comment type="caution">
    <text evidence="2">The sequence shown here is derived from an EMBL/GenBank/DDBJ whole genome shotgun (WGS) entry which is preliminary data.</text>
</comment>
<evidence type="ECO:0000313" key="2">
    <source>
        <dbReference type="EMBL" id="PIC16196.1"/>
    </source>
</evidence>
<sequence length="150" mass="17453">MAARVEEEDMELDEEEGAQGPEDVEEVDCCSHPLEARYNVPNKLCAGGDKCRIPQNSDYMGLIKPSRNGKDYCMECFAAEDRRIQKKLYMKKRNERDKFEKVLRCSRCQKLWHRCFSLYIEISNFKCEERMEKAGIEKVQKVLDAGKGQS</sequence>
<reference evidence="3" key="1">
    <citation type="submission" date="2017-10" db="EMBL/GenBank/DDBJ databases">
        <title>Rapid genome shrinkage in a self-fertile nematode reveals novel sperm competition proteins.</title>
        <authorList>
            <person name="Yin D."/>
            <person name="Schwarz E.M."/>
            <person name="Thomas C.G."/>
            <person name="Felde R.L."/>
            <person name="Korf I.F."/>
            <person name="Cutter A.D."/>
            <person name="Schartner C.M."/>
            <person name="Ralston E.J."/>
            <person name="Meyer B.J."/>
            <person name="Haag E.S."/>
        </authorList>
    </citation>
    <scope>NUCLEOTIDE SEQUENCE [LARGE SCALE GENOMIC DNA]</scope>
    <source>
        <strain evidence="3">JU1422</strain>
    </source>
</reference>
<dbReference type="AlphaFoldDB" id="A0A2G5SMX2"/>
<keyword evidence="3" id="KW-1185">Reference proteome</keyword>
<feature type="region of interest" description="Disordered" evidence="1">
    <location>
        <begin position="1"/>
        <end position="24"/>
    </location>
</feature>
<dbReference type="OrthoDB" id="10536773at2759"/>
<dbReference type="Proteomes" id="UP000230233">
    <property type="component" value="Chromosome X"/>
</dbReference>
<gene>
    <name evidence="2" type="primary">Cnig_chr_X.g22879</name>
    <name evidence="2" type="ORF">B9Z55_022879</name>
</gene>
<dbReference type="EMBL" id="PDUG01000006">
    <property type="protein sequence ID" value="PIC16196.1"/>
    <property type="molecule type" value="Genomic_DNA"/>
</dbReference>
<evidence type="ECO:0000256" key="1">
    <source>
        <dbReference type="SAM" id="MobiDB-lite"/>
    </source>
</evidence>
<organism evidence="2 3">
    <name type="scientific">Caenorhabditis nigoni</name>
    <dbReference type="NCBI Taxonomy" id="1611254"/>
    <lineage>
        <taxon>Eukaryota</taxon>
        <taxon>Metazoa</taxon>
        <taxon>Ecdysozoa</taxon>
        <taxon>Nematoda</taxon>
        <taxon>Chromadorea</taxon>
        <taxon>Rhabditida</taxon>
        <taxon>Rhabditina</taxon>
        <taxon>Rhabditomorpha</taxon>
        <taxon>Rhabditoidea</taxon>
        <taxon>Rhabditidae</taxon>
        <taxon>Peloderinae</taxon>
        <taxon>Caenorhabditis</taxon>
    </lineage>
</organism>
<name>A0A2G5SMX2_9PELO</name>
<evidence type="ECO:0000313" key="3">
    <source>
        <dbReference type="Proteomes" id="UP000230233"/>
    </source>
</evidence>